<evidence type="ECO:0008006" key="4">
    <source>
        <dbReference type="Google" id="ProtNLM"/>
    </source>
</evidence>
<organism evidence="2 3">
    <name type="scientific">Desulfosarcina ovata subsp. ovata</name>
    <dbReference type="NCBI Taxonomy" id="2752305"/>
    <lineage>
        <taxon>Bacteria</taxon>
        <taxon>Pseudomonadati</taxon>
        <taxon>Thermodesulfobacteriota</taxon>
        <taxon>Desulfobacteria</taxon>
        <taxon>Desulfobacterales</taxon>
        <taxon>Desulfosarcinaceae</taxon>
        <taxon>Desulfosarcina</taxon>
    </lineage>
</organism>
<feature type="region of interest" description="Disordered" evidence="1">
    <location>
        <begin position="253"/>
        <end position="279"/>
    </location>
</feature>
<dbReference type="RefSeq" id="WP_155311089.1">
    <property type="nucleotide sequence ID" value="NZ_AP021879.1"/>
</dbReference>
<evidence type="ECO:0000313" key="2">
    <source>
        <dbReference type="EMBL" id="BBO89979.1"/>
    </source>
</evidence>
<dbReference type="AlphaFoldDB" id="A0A5K8ABV3"/>
<dbReference type="Gene3D" id="3.30.1660.40">
    <property type="entry name" value="FlgT, N-terminal domain"/>
    <property type="match status" value="1"/>
</dbReference>
<dbReference type="Proteomes" id="UP000422108">
    <property type="component" value="Chromosome"/>
</dbReference>
<reference evidence="2 3" key="1">
    <citation type="submission" date="2019-11" db="EMBL/GenBank/DDBJ databases">
        <title>Comparative genomics of hydrocarbon-degrading Desulfosarcina strains.</title>
        <authorList>
            <person name="Watanabe M."/>
            <person name="Kojima H."/>
            <person name="Fukui M."/>
        </authorList>
    </citation>
    <scope>NUCLEOTIDE SEQUENCE [LARGE SCALE GENOMIC DNA]</scope>
    <source>
        <strain evidence="3">oXyS1</strain>
    </source>
</reference>
<gene>
    <name evidence="2" type="ORF">DSCOOX_31590</name>
</gene>
<proteinExistence type="predicted"/>
<dbReference type="EMBL" id="AP021879">
    <property type="protein sequence ID" value="BBO89979.1"/>
    <property type="molecule type" value="Genomic_DNA"/>
</dbReference>
<protein>
    <recommendedName>
        <fullName evidence="4">Flagellar assembly protein T N-terminal domain-containing protein</fullName>
    </recommendedName>
</protein>
<accession>A0A5K8ABV3</accession>
<name>A0A5K8ABV3_9BACT</name>
<keyword evidence="3" id="KW-1185">Reference proteome</keyword>
<evidence type="ECO:0000256" key="1">
    <source>
        <dbReference type="SAM" id="MobiDB-lite"/>
    </source>
</evidence>
<sequence length="392" mass="41111">MTAYRSIHRWMLPIALLLIVTIGFAGSGIAAEATTSLNAFGAAVIHNKNMAAGKQSAIDDALVAAVGGTVMEMLTRETVVRRFQVINEKILNAPDTYVRNYRVVSEAVSGSTVRVLVQVDVATGRLGSDLSRLGLAMADTVLPRVLFMVAEKNVDDADLIDWWGAERRSSRTVSEGALADAFKADGFGVVDVPDPAMPLGIGEPAADADLLVLAGRLGADVLVVGTGTATQTPGGDHPNAEAEVRVRALNVRSGAPMGKSQGRSPAADPAAQRAGRQALSNAASAAADDLIGQVLAAWQQDQDRHARIELVVDGTSGQIASFVRLRTAISSLPGVKDLKMVKMSGDQAVMAVRYAGTPRSLADALLLETFNGFGIEIDEVTDGAVHVRLVQP</sequence>
<evidence type="ECO:0000313" key="3">
    <source>
        <dbReference type="Proteomes" id="UP000422108"/>
    </source>
</evidence>
<dbReference type="InterPro" id="IPR038180">
    <property type="entry name" value="FlgT_N_sf"/>
</dbReference>